<name>A0A7Y9U6C4_9BURK</name>
<feature type="chain" id="PRO_5031081443" evidence="1">
    <location>
        <begin position="29"/>
        <end position="162"/>
    </location>
</feature>
<feature type="signal peptide" evidence="1">
    <location>
        <begin position="1"/>
        <end position="28"/>
    </location>
</feature>
<dbReference type="EMBL" id="JACCFH010000001">
    <property type="protein sequence ID" value="NYG32486.1"/>
    <property type="molecule type" value="Genomic_DNA"/>
</dbReference>
<protein>
    <submittedName>
        <fullName evidence="2">Uncharacterized protein</fullName>
    </submittedName>
</protein>
<evidence type="ECO:0000256" key="1">
    <source>
        <dbReference type="SAM" id="SignalP"/>
    </source>
</evidence>
<organism evidence="2 3">
    <name type="scientific">Sphaerotilus montanus</name>
    <dbReference type="NCBI Taxonomy" id="522889"/>
    <lineage>
        <taxon>Bacteria</taxon>
        <taxon>Pseudomonadati</taxon>
        <taxon>Pseudomonadota</taxon>
        <taxon>Betaproteobacteria</taxon>
        <taxon>Burkholderiales</taxon>
        <taxon>Sphaerotilaceae</taxon>
        <taxon>Sphaerotilus</taxon>
    </lineage>
</organism>
<comment type="caution">
    <text evidence="2">The sequence shown here is derived from an EMBL/GenBank/DDBJ whole genome shotgun (WGS) entry which is preliminary data.</text>
</comment>
<sequence length="162" mass="17283">MPRRPAVPNTLGLVLCASLIGLPGTAPAAEPAAGALPRSFRIEDLRVRLERSAGPVAGAAARSLEFSGAVLAQRGDLLAMLEALQALQFFSLPGQMTVQTSYVLREDGTVQTQWLHRSDEPTTRVCVAVSPGQERCVRFTATAAPADLVRFADQAFARAVQR</sequence>
<evidence type="ECO:0000313" key="3">
    <source>
        <dbReference type="Proteomes" id="UP000518288"/>
    </source>
</evidence>
<accession>A0A7Y9U6C4</accession>
<keyword evidence="1" id="KW-0732">Signal</keyword>
<dbReference type="Proteomes" id="UP000518288">
    <property type="component" value="Unassembled WGS sequence"/>
</dbReference>
<keyword evidence="3" id="KW-1185">Reference proteome</keyword>
<reference evidence="2 3" key="1">
    <citation type="submission" date="2020-07" db="EMBL/GenBank/DDBJ databases">
        <title>Genomic Encyclopedia of Archaeal and Bacterial Type Strains, Phase II (KMG-II): from individual species to whole genera.</title>
        <authorList>
            <person name="Goeker M."/>
        </authorList>
    </citation>
    <scope>NUCLEOTIDE SEQUENCE [LARGE SCALE GENOMIC DNA]</scope>
    <source>
        <strain evidence="2 3">DSM 21226</strain>
    </source>
</reference>
<dbReference type="RefSeq" id="WP_179633372.1">
    <property type="nucleotide sequence ID" value="NZ_JACCFH010000001.1"/>
</dbReference>
<evidence type="ECO:0000313" key="2">
    <source>
        <dbReference type="EMBL" id="NYG32486.1"/>
    </source>
</evidence>
<dbReference type="AlphaFoldDB" id="A0A7Y9U6C4"/>
<gene>
    <name evidence="2" type="ORF">BDD16_001472</name>
</gene>
<proteinExistence type="predicted"/>